<feature type="region of interest" description="Disordered" evidence="1">
    <location>
        <begin position="28"/>
        <end position="49"/>
    </location>
</feature>
<evidence type="ECO:0000256" key="1">
    <source>
        <dbReference type="SAM" id="MobiDB-lite"/>
    </source>
</evidence>
<organism>
    <name type="scientific">Branchiostoma floridae</name>
    <name type="common">Florida lancelet</name>
    <name type="synonym">Amphioxus</name>
    <dbReference type="NCBI Taxonomy" id="7739"/>
    <lineage>
        <taxon>Eukaryota</taxon>
        <taxon>Metazoa</taxon>
        <taxon>Chordata</taxon>
        <taxon>Cephalochordata</taxon>
        <taxon>Leptocardii</taxon>
        <taxon>Amphioxiformes</taxon>
        <taxon>Branchiostomatidae</taxon>
        <taxon>Branchiostoma</taxon>
    </lineage>
</organism>
<dbReference type="AlphaFoldDB" id="C3YWV1"/>
<feature type="compositionally biased region" description="Polar residues" evidence="1">
    <location>
        <begin position="232"/>
        <end position="244"/>
    </location>
</feature>
<feature type="compositionally biased region" description="Polar residues" evidence="1">
    <location>
        <begin position="73"/>
        <end position="90"/>
    </location>
</feature>
<accession>C3YWV1</accession>
<dbReference type="EMBL" id="GG666561">
    <property type="protein sequence ID" value="EEN55345.1"/>
    <property type="molecule type" value="Genomic_DNA"/>
</dbReference>
<name>C3YWV1_BRAFL</name>
<feature type="region of interest" description="Disordered" evidence="1">
    <location>
        <begin position="263"/>
        <end position="301"/>
    </location>
</feature>
<protein>
    <submittedName>
        <fullName evidence="2">Uncharacterized protein</fullName>
    </submittedName>
</protein>
<reference evidence="2" key="1">
    <citation type="journal article" date="2008" name="Nature">
        <title>The amphioxus genome and the evolution of the chordate karyotype.</title>
        <authorList>
            <consortium name="US DOE Joint Genome Institute (JGI-PGF)"/>
            <person name="Putnam N.H."/>
            <person name="Butts T."/>
            <person name="Ferrier D.E.K."/>
            <person name="Furlong R.F."/>
            <person name="Hellsten U."/>
            <person name="Kawashima T."/>
            <person name="Robinson-Rechavi M."/>
            <person name="Shoguchi E."/>
            <person name="Terry A."/>
            <person name="Yu J.-K."/>
            <person name="Benito-Gutierrez E.L."/>
            <person name="Dubchak I."/>
            <person name="Garcia-Fernandez J."/>
            <person name="Gibson-Brown J.J."/>
            <person name="Grigoriev I.V."/>
            <person name="Horton A.C."/>
            <person name="de Jong P.J."/>
            <person name="Jurka J."/>
            <person name="Kapitonov V.V."/>
            <person name="Kohara Y."/>
            <person name="Kuroki Y."/>
            <person name="Lindquist E."/>
            <person name="Lucas S."/>
            <person name="Osoegawa K."/>
            <person name="Pennacchio L.A."/>
            <person name="Salamov A.A."/>
            <person name="Satou Y."/>
            <person name="Sauka-Spengler T."/>
            <person name="Schmutz J."/>
            <person name="Shin-I T."/>
            <person name="Toyoda A."/>
            <person name="Bronner-Fraser M."/>
            <person name="Fujiyama A."/>
            <person name="Holland L.Z."/>
            <person name="Holland P.W.H."/>
            <person name="Satoh N."/>
            <person name="Rokhsar D.S."/>
        </authorList>
    </citation>
    <scope>NUCLEOTIDE SEQUENCE [LARGE SCALE GENOMIC DNA]</scope>
    <source>
        <strain evidence="2">S238N-H82</strain>
        <tissue evidence="2">Testes</tissue>
    </source>
</reference>
<feature type="region of interest" description="Disordered" evidence="1">
    <location>
        <begin position="222"/>
        <end position="244"/>
    </location>
</feature>
<sequence length="385" mass="42438">MQTGCAVKSLSQTSVLELMWGVVETQASPDETAEAPRQEGGLPPVHEPLRRRNALGDIFLGIDAERVERFQQDSRGTTAGENTPLASPTEPQDVPRELSRKRRRRVSSLYTTLETIYEEEGTEDSASNELLNSHHSHREVNNNNAAPGLKRRTGLGDIFEGIDETSVEGLRRMFSHDADERRSQDEFKESLPFEGNAKPALKRRKALANIFEGVNTASVKSLRRQYKREASSHTQDTAPTSPSLRQTRHALWHVLETLGVSVQGVRSENSPKIKSPTTADMPSTQQTDEARTSTASRKPVLRRQNASPNLLEGLDAAMLEVLRGEGASSTDNSVAAAPVSDYATFCNSPRATRRRNALTDITDLQKLYQTACKSTGAWLSGMLVC</sequence>
<gene>
    <name evidence="2" type="ORF">BRAFLDRAFT_117362</name>
</gene>
<proteinExistence type="predicted"/>
<evidence type="ECO:0000313" key="2">
    <source>
        <dbReference type="EMBL" id="EEN55345.1"/>
    </source>
</evidence>
<dbReference type="InParanoid" id="C3YWV1"/>
<feature type="compositionally biased region" description="Polar residues" evidence="1">
    <location>
        <begin position="264"/>
        <end position="296"/>
    </location>
</feature>
<feature type="region of interest" description="Disordered" evidence="1">
    <location>
        <begin position="71"/>
        <end position="104"/>
    </location>
</feature>